<feature type="transmembrane region" description="Helical" evidence="5">
    <location>
        <begin position="33"/>
        <end position="55"/>
    </location>
</feature>
<dbReference type="Proteomes" id="UP000327013">
    <property type="component" value="Chromosome 8"/>
</dbReference>
<dbReference type="GO" id="GO:0098719">
    <property type="term" value="P:sodium ion import across plasma membrane"/>
    <property type="evidence" value="ECO:0007669"/>
    <property type="project" value="TreeGrafter"/>
</dbReference>
<organism evidence="6 7">
    <name type="scientific">Carpinus fangiana</name>
    <dbReference type="NCBI Taxonomy" id="176857"/>
    <lineage>
        <taxon>Eukaryota</taxon>
        <taxon>Viridiplantae</taxon>
        <taxon>Streptophyta</taxon>
        <taxon>Embryophyta</taxon>
        <taxon>Tracheophyta</taxon>
        <taxon>Spermatophyta</taxon>
        <taxon>Magnoliopsida</taxon>
        <taxon>eudicotyledons</taxon>
        <taxon>Gunneridae</taxon>
        <taxon>Pentapetalae</taxon>
        <taxon>rosids</taxon>
        <taxon>fabids</taxon>
        <taxon>Fagales</taxon>
        <taxon>Betulaceae</taxon>
        <taxon>Carpinus</taxon>
    </lineage>
</organism>
<evidence type="ECO:0000256" key="4">
    <source>
        <dbReference type="ARBA" id="ARBA00023065"/>
    </source>
</evidence>
<dbReference type="GO" id="GO:0051453">
    <property type="term" value="P:regulation of intracellular pH"/>
    <property type="evidence" value="ECO:0007669"/>
    <property type="project" value="TreeGrafter"/>
</dbReference>
<dbReference type="GO" id="GO:0015385">
    <property type="term" value="F:sodium:proton antiporter activity"/>
    <property type="evidence" value="ECO:0007669"/>
    <property type="project" value="InterPro"/>
</dbReference>
<dbReference type="EMBL" id="CM017328">
    <property type="protein sequence ID" value="KAE8125449.1"/>
    <property type="molecule type" value="Genomic_DNA"/>
</dbReference>
<gene>
    <name evidence="6" type="ORF">FH972_020256</name>
</gene>
<protein>
    <recommendedName>
        <fullName evidence="8">Cation/H+ exchanger domain-containing protein</fullName>
    </recommendedName>
</protein>
<keyword evidence="2" id="KW-0633">Potassium transport</keyword>
<dbReference type="GO" id="GO:0005886">
    <property type="term" value="C:plasma membrane"/>
    <property type="evidence" value="ECO:0007669"/>
    <property type="project" value="TreeGrafter"/>
</dbReference>
<evidence type="ECO:0000256" key="5">
    <source>
        <dbReference type="SAM" id="Phobius"/>
    </source>
</evidence>
<proteinExistence type="predicted"/>
<dbReference type="PANTHER" id="PTHR10110:SF179">
    <property type="entry name" value="SODIUM_HYDROGEN EXCHANGER 4"/>
    <property type="match status" value="1"/>
</dbReference>
<name>A0A5N6RUU3_9ROSI</name>
<dbReference type="AlphaFoldDB" id="A0A5N6RUU3"/>
<dbReference type="PANTHER" id="PTHR10110">
    <property type="entry name" value="SODIUM/HYDROGEN EXCHANGER"/>
    <property type="match status" value="1"/>
</dbReference>
<dbReference type="GO" id="GO:0015386">
    <property type="term" value="F:potassium:proton antiporter activity"/>
    <property type="evidence" value="ECO:0007669"/>
    <property type="project" value="TreeGrafter"/>
</dbReference>
<sequence length="134" mass="15209">MRGAVSIALVFKQFTYSGVTSDPINATMITDTIIVVLFSTLVFGFLTKPLISYLLPYHETIKISHRESVPPKEDLGVPLLSLEESVETNMSCAKDSLSRLIERPVFTIHFYWRKFDDAYMRPIFGRPVSTPMDC</sequence>
<accession>A0A5N6RUU3</accession>
<keyword evidence="5" id="KW-0812">Transmembrane</keyword>
<keyword evidence="7" id="KW-1185">Reference proteome</keyword>
<keyword evidence="5" id="KW-0472">Membrane</keyword>
<evidence type="ECO:0000256" key="1">
    <source>
        <dbReference type="ARBA" id="ARBA00022448"/>
    </source>
</evidence>
<reference evidence="6 7" key="1">
    <citation type="submission" date="2019-06" db="EMBL/GenBank/DDBJ databases">
        <title>A chromosomal-level reference genome of Carpinus fangiana (Coryloideae, Betulaceae).</title>
        <authorList>
            <person name="Yang X."/>
            <person name="Wang Z."/>
            <person name="Zhang L."/>
            <person name="Hao G."/>
            <person name="Liu J."/>
            <person name="Yang Y."/>
        </authorList>
    </citation>
    <scope>NUCLEOTIDE SEQUENCE [LARGE SCALE GENOMIC DNA]</scope>
    <source>
        <strain evidence="6">Cfa_2016G</strain>
        <tissue evidence="6">Leaf</tissue>
    </source>
</reference>
<keyword evidence="5" id="KW-1133">Transmembrane helix</keyword>
<keyword evidence="3" id="KW-0630">Potassium</keyword>
<keyword evidence="4" id="KW-0406">Ion transport</keyword>
<evidence type="ECO:0000256" key="2">
    <source>
        <dbReference type="ARBA" id="ARBA00022538"/>
    </source>
</evidence>
<evidence type="ECO:0008006" key="8">
    <source>
        <dbReference type="Google" id="ProtNLM"/>
    </source>
</evidence>
<dbReference type="InterPro" id="IPR018422">
    <property type="entry name" value="Cation/H_exchanger_CPA1"/>
</dbReference>
<evidence type="ECO:0000313" key="6">
    <source>
        <dbReference type="EMBL" id="KAE8125449.1"/>
    </source>
</evidence>
<evidence type="ECO:0000313" key="7">
    <source>
        <dbReference type="Proteomes" id="UP000327013"/>
    </source>
</evidence>
<dbReference type="OrthoDB" id="196264at2759"/>
<evidence type="ECO:0000256" key="3">
    <source>
        <dbReference type="ARBA" id="ARBA00022958"/>
    </source>
</evidence>
<keyword evidence="1" id="KW-0813">Transport</keyword>